<gene>
    <name evidence="16" type="ORF">M421DRAFT_68968</name>
</gene>
<dbReference type="GO" id="GO:0004650">
    <property type="term" value="F:polygalacturonase activity"/>
    <property type="evidence" value="ECO:0007669"/>
    <property type="project" value="InterPro"/>
</dbReference>
<dbReference type="PANTHER" id="PTHR31736">
    <property type="match status" value="1"/>
</dbReference>
<dbReference type="RefSeq" id="XP_033446047.1">
    <property type="nucleotide sequence ID" value="XM_033596574.1"/>
</dbReference>
<evidence type="ECO:0000256" key="7">
    <source>
        <dbReference type="ARBA" id="ARBA00023157"/>
    </source>
</evidence>
<dbReference type="PANTHER" id="PTHR31736:SF14">
    <property type="entry name" value="EXOPOLYGALACTURONASE X-1-RELATED"/>
    <property type="match status" value="1"/>
</dbReference>
<keyword evidence="4 15" id="KW-0732">Signal</keyword>
<accession>A0A6A5RC18</accession>
<keyword evidence="3" id="KW-0964">Secreted</keyword>
<keyword evidence="5" id="KW-0677">Repeat</keyword>
<keyword evidence="9 14" id="KW-0326">Glycosidase</keyword>
<dbReference type="Pfam" id="PF00295">
    <property type="entry name" value="Glyco_hydro_28"/>
    <property type="match status" value="1"/>
</dbReference>
<feature type="active site" evidence="13">
    <location>
        <position position="281"/>
    </location>
</feature>
<evidence type="ECO:0000256" key="2">
    <source>
        <dbReference type="ARBA" id="ARBA00008834"/>
    </source>
</evidence>
<dbReference type="AlphaFoldDB" id="A0A6A5RC18"/>
<comment type="catalytic activity">
    <reaction evidence="12">
        <text>[(1-&gt;4)-alpha-D-galacturonosyl](n) + H2O = alpha-D-galacturonate + [(1-&gt;4)-alpha-D-galacturonosyl](n-1)</text>
        <dbReference type="Rhea" id="RHEA:14117"/>
        <dbReference type="Rhea" id="RHEA-COMP:14570"/>
        <dbReference type="Rhea" id="RHEA-COMP:14572"/>
        <dbReference type="ChEBI" id="CHEBI:15377"/>
        <dbReference type="ChEBI" id="CHEBI:58658"/>
        <dbReference type="ChEBI" id="CHEBI:140523"/>
        <dbReference type="EC" id="3.2.1.67"/>
    </reaction>
</comment>
<dbReference type="InterPro" id="IPR000743">
    <property type="entry name" value="Glyco_hydro_28"/>
</dbReference>
<dbReference type="Gene3D" id="2.160.20.10">
    <property type="entry name" value="Single-stranded right-handed beta-helix, Pectin lyase-like"/>
    <property type="match status" value="1"/>
</dbReference>
<dbReference type="EC" id="3.2.1.67" evidence="11"/>
<name>A0A6A5RC18_9PLEO</name>
<dbReference type="OrthoDB" id="187139at2759"/>
<organism evidence="16 17">
    <name type="scientific">Didymella exigua CBS 183.55</name>
    <dbReference type="NCBI Taxonomy" id="1150837"/>
    <lineage>
        <taxon>Eukaryota</taxon>
        <taxon>Fungi</taxon>
        <taxon>Dikarya</taxon>
        <taxon>Ascomycota</taxon>
        <taxon>Pezizomycotina</taxon>
        <taxon>Dothideomycetes</taxon>
        <taxon>Pleosporomycetidae</taxon>
        <taxon>Pleosporales</taxon>
        <taxon>Pleosporineae</taxon>
        <taxon>Didymellaceae</taxon>
        <taxon>Didymella</taxon>
    </lineage>
</organism>
<evidence type="ECO:0000256" key="14">
    <source>
        <dbReference type="RuleBase" id="RU361169"/>
    </source>
</evidence>
<feature type="signal peptide" evidence="15">
    <location>
        <begin position="1"/>
        <end position="18"/>
    </location>
</feature>
<dbReference type="SUPFAM" id="SSF51126">
    <property type="entry name" value="Pectin lyase-like"/>
    <property type="match status" value="1"/>
</dbReference>
<dbReference type="InterPro" id="IPR011050">
    <property type="entry name" value="Pectin_lyase_fold/virulence"/>
</dbReference>
<keyword evidence="17" id="KW-1185">Reference proteome</keyword>
<protein>
    <recommendedName>
        <fullName evidence="11">galacturonan 1,4-alpha-galacturonidase</fullName>
        <ecNumber evidence="11">3.2.1.67</ecNumber>
    </recommendedName>
</protein>
<keyword evidence="7" id="KW-1015">Disulfide bond</keyword>
<evidence type="ECO:0000256" key="10">
    <source>
        <dbReference type="ARBA" id="ARBA00023316"/>
    </source>
</evidence>
<keyword evidence="10" id="KW-0961">Cell wall biogenesis/degradation</keyword>
<evidence type="ECO:0000256" key="1">
    <source>
        <dbReference type="ARBA" id="ARBA00004613"/>
    </source>
</evidence>
<dbReference type="GO" id="GO:0047911">
    <property type="term" value="F:galacturan 1,4-alpha-galacturonidase activity"/>
    <property type="evidence" value="ECO:0007669"/>
    <property type="project" value="UniProtKB-EC"/>
</dbReference>
<dbReference type="GO" id="GO:0071555">
    <property type="term" value="P:cell wall organization"/>
    <property type="evidence" value="ECO:0007669"/>
    <property type="project" value="UniProtKB-KW"/>
</dbReference>
<comment type="subcellular location">
    <subcellularLocation>
        <location evidence="1">Secreted</location>
    </subcellularLocation>
</comment>
<dbReference type="Proteomes" id="UP000800082">
    <property type="component" value="Unassembled WGS sequence"/>
</dbReference>
<reference evidence="16" key="1">
    <citation type="journal article" date="2020" name="Stud. Mycol.">
        <title>101 Dothideomycetes genomes: a test case for predicting lifestyles and emergence of pathogens.</title>
        <authorList>
            <person name="Haridas S."/>
            <person name="Albert R."/>
            <person name="Binder M."/>
            <person name="Bloem J."/>
            <person name="Labutti K."/>
            <person name="Salamov A."/>
            <person name="Andreopoulos B."/>
            <person name="Baker S."/>
            <person name="Barry K."/>
            <person name="Bills G."/>
            <person name="Bluhm B."/>
            <person name="Cannon C."/>
            <person name="Castanera R."/>
            <person name="Culley D."/>
            <person name="Daum C."/>
            <person name="Ezra D."/>
            <person name="Gonzalez J."/>
            <person name="Henrissat B."/>
            <person name="Kuo A."/>
            <person name="Liang C."/>
            <person name="Lipzen A."/>
            <person name="Lutzoni F."/>
            <person name="Magnuson J."/>
            <person name="Mondo S."/>
            <person name="Nolan M."/>
            <person name="Ohm R."/>
            <person name="Pangilinan J."/>
            <person name="Park H.-J."/>
            <person name="Ramirez L."/>
            <person name="Alfaro M."/>
            <person name="Sun H."/>
            <person name="Tritt A."/>
            <person name="Yoshinaga Y."/>
            <person name="Zwiers L.-H."/>
            <person name="Turgeon B."/>
            <person name="Goodwin S."/>
            <person name="Spatafora J."/>
            <person name="Crous P."/>
            <person name="Grigoriev I."/>
        </authorList>
    </citation>
    <scope>NUCLEOTIDE SEQUENCE</scope>
    <source>
        <strain evidence="16">CBS 183.55</strain>
    </source>
</reference>
<evidence type="ECO:0000256" key="9">
    <source>
        <dbReference type="ARBA" id="ARBA00023295"/>
    </source>
</evidence>
<evidence type="ECO:0000256" key="6">
    <source>
        <dbReference type="ARBA" id="ARBA00022801"/>
    </source>
</evidence>
<keyword evidence="6 14" id="KW-0378">Hydrolase</keyword>
<evidence type="ECO:0000256" key="4">
    <source>
        <dbReference type="ARBA" id="ARBA00022729"/>
    </source>
</evidence>
<sequence length="457" mass="50096">MRLDILSLVSSAVLVGLAASTPAKPEKHAIIPRPYLKAAPYDTGTKFPYSPPRNPKRRCFVVPGSNATRDDAGAIYQAFKKCNNGGTIILDDVYHIASPIDLTFLKHVDVVITGEVHFDDSDVYYWAENAFMYEFQLQAVFWKWGGEDVNIYGDLSKEGSVLDGHGEAFWKEVTKNTSMRRPLLFAFDGMKGATMSNLRMRNSPNWFNIIANSTDILISNMDLKATSLNGTKIANSDGWDTYRSDRVVIQDSVIINTDDCVSFKPNSTNIVVQGLDCTGSHGISVGSLGQYANKTDIVENLYIYNVSLADSSDGARIKVWPGIETSFQTLLNGGGGLGRVRNVTYDLFRNVNNDRAITITQCYGQKNQTLCYQHPANLTIEDITIKNMFGTTSAKYDPEAGSLICSAPDRCSNIRAENITVQVPSGKAPVYTCKNVDAGLLGINCTEPAGERDIGQG</sequence>
<evidence type="ECO:0000256" key="8">
    <source>
        <dbReference type="ARBA" id="ARBA00023180"/>
    </source>
</evidence>
<evidence type="ECO:0000256" key="5">
    <source>
        <dbReference type="ARBA" id="ARBA00022737"/>
    </source>
</evidence>
<evidence type="ECO:0000256" key="3">
    <source>
        <dbReference type="ARBA" id="ARBA00022525"/>
    </source>
</evidence>
<dbReference type="GO" id="GO:0005975">
    <property type="term" value="P:carbohydrate metabolic process"/>
    <property type="evidence" value="ECO:0007669"/>
    <property type="project" value="InterPro"/>
</dbReference>
<dbReference type="GeneID" id="54354241"/>
<evidence type="ECO:0000313" key="17">
    <source>
        <dbReference type="Proteomes" id="UP000800082"/>
    </source>
</evidence>
<evidence type="ECO:0000256" key="15">
    <source>
        <dbReference type="SAM" id="SignalP"/>
    </source>
</evidence>
<evidence type="ECO:0000256" key="11">
    <source>
        <dbReference type="ARBA" id="ARBA00038933"/>
    </source>
</evidence>
<comment type="similarity">
    <text evidence="2 14">Belongs to the glycosyl hydrolase 28 family.</text>
</comment>
<evidence type="ECO:0000313" key="16">
    <source>
        <dbReference type="EMBL" id="KAF1925795.1"/>
    </source>
</evidence>
<keyword evidence="8" id="KW-0325">Glycoprotein</keyword>
<dbReference type="PROSITE" id="PS00502">
    <property type="entry name" value="POLYGALACTURONASE"/>
    <property type="match status" value="1"/>
</dbReference>
<dbReference type="GO" id="GO:0005576">
    <property type="term" value="C:extracellular region"/>
    <property type="evidence" value="ECO:0007669"/>
    <property type="project" value="UniProtKB-SubCell"/>
</dbReference>
<feature type="chain" id="PRO_5025600799" description="galacturonan 1,4-alpha-galacturonidase" evidence="15">
    <location>
        <begin position="19"/>
        <end position="457"/>
    </location>
</feature>
<proteinExistence type="inferred from homology"/>
<evidence type="ECO:0000256" key="13">
    <source>
        <dbReference type="PROSITE-ProRule" id="PRU10052"/>
    </source>
</evidence>
<dbReference type="EMBL" id="ML978981">
    <property type="protein sequence ID" value="KAF1925795.1"/>
    <property type="molecule type" value="Genomic_DNA"/>
</dbReference>
<evidence type="ECO:0000256" key="12">
    <source>
        <dbReference type="ARBA" id="ARBA00048766"/>
    </source>
</evidence>
<dbReference type="InterPro" id="IPR012334">
    <property type="entry name" value="Pectin_lyas_fold"/>
</dbReference>